<dbReference type="PANTHER" id="PTHR43037">
    <property type="entry name" value="UNNAMED PRODUCT-RELATED"/>
    <property type="match status" value="1"/>
</dbReference>
<keyword evidence="1" id="KW-0732">Signal</keyword>
<accession>A0A6P1ZGY8</accession>
<evidence type="ECO:0000256" key="1">
    <source>
        <dbReference type="ARBA" id="ARBA00022729"/>
    </source>
</evidence>
<organism evidence="3 4">
    <name type="scientific">Oceanidesulfovibrio marinus</name>
    <dbReference type="NCBI Taxonomy" id="370038"/>
    <lineage>
        <taxon>Bacteria</taxon>
        <taxon>Pseudomonadati</taxon>
        <taxon>Thermodesulfobacteriota</taxon>
        <taxon>Desulfovibrionia</taxon>
        <taxon>Desulfovibrionales</taxon>
        <taxon>Desulfovibrionaceae</taxon>
        <taxon>Oceanidesulfovibrio</taxon>
    </lineage>
</organism>
<dbReference type="InterPro" id="IPR050955">
    <property type="entry name" value="Plant_Biomass_Hydrol_Est"/>
</dbReference>
<dbReference type="EMBL" id="QMIF01000005">
    <property type="protein sequence ID" value="TVM34264.1"/>
    <property type="molecule type" value="Genomic_DNA"/>
</dbReference>
<name>A0A6P1ZGY8_9BACT</name>
<dbReference type="Pfam" id="PF01738">
    <property type="entry name" value="DLH"/>
    <property type="match status" value="1"/>
</dbReference>
<dbReference type="PANTHER" id="PTHR43037:SF1">
    <property type="entry name" value="BLL1128 PROTEIN"/>
    <property type="match status" value="1"/>
</dbReference>
<sequence length="406" mass="43478">MAASWAPRRAVSRPTRMSSLAVLFSWARAGDAATRQVATSASTNAPVSTRVLAAEWFHARTFNIQRIRSMKIAPRRSLAVSRIRPCCRTIHVPHCSGSGNGVLYDMRLLILGLALACAAFLAVGGCSVQEPLVGDGGEDANVDRVDGREVMVWRPASSGPHPTIVFLHGSGWEPADVERITGLPSHATYEGYLVLAPRGTGPEGGATWNAGNCCDPALSEGVDDVQFIKDALNHYYDTGEARQGKVFLVGFGAGGKMVYQAACGGTKWLAGMAVVGGTLESPGCNPAEALPLMVIHGLKDESAPYFGGPVPNPWDGRQRVDNSVLRSTAYWGKLANCDVEPSRDSGEGWVEDRFDMCQDDLVVSLLTVTEGGHAWPGGRQVEPDAPQPSRRPDATARILEFFSAYR</sequence>
<dbReference type="OrthoDB" id="9767239at2"/>
<dbReference type="Gene3D" id="3.40.50.1820">
    <property type="entry name" value="alpha/beta hydrolase"/>
    <property type="match status" value="1"/>
</dbReference>
<evidence type="ECO:0000259" key="2">
    <source>
        <dbReference type="Pfam" id="PF01738"/>
    </source>
</evidence>
<dbReference type="InterPro" id="IPR002925">
    <property type="entry name" value="Dienelactn_hydro"/>
</dbReference>
<evidence type="ECO:0000313" key="3">
    <source>
        <dbReference type="EMBL" id="TVM34264.1"/>
    </source>
</evidence>
<dbReference type="InterPro" id="IPR029058">
    <property type="entry name" value="AB_hydrolase_fold"/>
</dbReference>
<dbReference type="GO" id="GO:0016787">
    <property type="term" value="F:hydrolase activity"/>
    <property type="evidence" value="ECO:0007669"/>
    <property type="project" value="InterPro"/>
</dbReference>
<evidence type="ECO:0000313" key="4">
    <source>
        <dbReference type="Proteomes" id="UP000434052"/>
    </source>
</evidence>
<feature type="domain" description="Dienelactone hydrolase" evidence="2">
    <location>
        <begin position="151"/>
        <end position="303"/>
    </location>
</feature>
<protein>
    <recommendedName>
        <fullName evidence="2">Dienelactone hydrolase domain-containing protein</fullName>
    </recommendedName>
</protein>
<reference evidence="3 4" key="1">
    <citation type="submission" date="2018-06" db="EMBL/GenBank/DDBJ databases">
        <title>Complete genome of Desulfovibrio marinus P48SEP.</title>
        <authorList>
            <person name="Crispim J.S."/>
            <person name="Vidigal P.M.P."/>
            <person name="Silva L.C.F."/>
            <person name="Araujo L.C."/>
            <person name="Laguardia C.N."/>
            <person name="Dias R.S."/>
            <person name="Sousa M.P."/>
            <person name="Paula S.O."/>
            <person name="Silva C."/>
        </authorList>
    </citation>
    <scope>NUCLEOTIDE SEQUENCE [LARGE SCALE GENOMIC DNA]</scope>
    <source>
        <strain evidence="3 4">P48SEP</strain>
    </source>
</reference>
<proteinExistence type="predicted"/>
<dbReference type="SUPFAM" id="SSF53474">
    <property type="entry name" value="alpha/beta-Hydrolases"/>
    <property type="match status" value="1"/>
</dbReference>
<gene>
    <name evidence="3" type="ORF">DQK91_09360</name>
</gene>
<comment type="caution">
    <text evidence="3">The sequence shown here is derived from an EMBL/GenBank/DDBJ whole genome shotgun (WGS) entry which is preliminary data.</text>
</comment>
<dbReference type="Proteomes" id="UP000434052">
    <property type="component" value="Unassembled WGS sequence"/>
</dbReference>
<dbReference type="AlphaFoldDB" id="A0A6P1ZGY8"/>